<evidence type="ECO:0000313" key="3">
    <source>
        <dbReference type="EMBL" id="APW59822.1"/>
    </source>
</evidence>
<sequence length="423" mass="47516">MSTEASTSGLITILPGAGLMPDHYDRVRETAADRPEADSLPVVPDPTADHEQAELKRRRDDVEIKHQRIREFLDRNDQDAVVLGRAESVAWFTSGGDVGQGCGSEFSSILLFINRNSRAVITDNVQSSRVFEEELAGLGFQLKERPWFDDPLRVVAELCHNKRIVADMSTSGCTPWRRDFDPLSALRRRLTNLERQRLRELGRTLALAVEATCRNFDRGEREADVAGHLAHRLLREGVVPVNLRIASDDRLGRYRQPTFKAEPINKRATITVTGRRHGLCASLTRTVSFGPVDAEFRAHHALATMVDATCIYFSRPSEPVSEVFRRSRRIYEKFDAPHEWTLDYQGVFIGYSPRDALLVPDSNIVLEPDMAVCWSPSVGSARSEDTIVVDSRGFEVVTAAQNWPQIEVAVKGYVLPRPGILER</sequence>
<dbReference type="Pfam" id="PF00557">
    <property type="entry name" value="Peptidase_M24"/>
    <property type="match status" value="1"/>
</dbReference>
<evidence type="ECO:0000259" key="2">
    <source>
        <dbReference type="Pfam" id="PF00557"/>
    </source>
</evidence>
<dbReference type="RefSeq" id="WP_237170769.1">
    <property type="nucleotide sequence ID" value="NZ_CP019082.1"/>
</dbReference>
<dbReference type="STRING" id="1387353.BSF38_01280"/>
<gene>
    <name evidence="3" type="ORF">BSF38_01280</name>
</gene>
<feature type="domain" description="Peptidase M24" evidence="2">
    <location>
        <begin position="197"/>
        <end position="390"/>
    </location>
</feature>
<dbReference type="InterPro" id="IPR050659">
    <property type="entry name" value="Peptidase_M24B"/>
</dbReference>
<dbReference type="InterPro" id="IPR036005">
    <property type="entry name" value="Creatinase/aminopeptidase-like"/>
</dbReference>
<dbReference type="Proteomes" id="UP000186309">
    <property type="component" value="Chromosome"/>
</dbReference>
<dbReference type="InterPro" id="IPR029149">
    <property type="entry name" value="Creatin/AminoP/Spt16_N"/>
</dbReference>
<dbReference type="EMBL" id="CP019082">
    <property type="protein sequence ID" value="APW59822.1"/>
    <property type="molecule type" value="Genomic_DNA"/>
</dbReference>
<name>A0A1U7CLL1_9BACT</name>
<evidence type="ECO:0000256" key="1">
    <source>
        <dbReference type="SAM" id="MobiDB-lite"/>
    </source>
</evidence>
<dbReference type="SUPFAM" id="SSF53092">
    <property type="entry name" value="Creatinase/prolidase N-terminal domain"/>
    <property type="match status" value="1"/>
</dbReference>
<dbReference type="KEGG" id="pbor:BSF38_01280"/>
<reference evidence="4" key="1">
    <citation type="submission" date="2016-12" db="EMBL/GenBank/DDBJ databases">
        <title>Comparative genomics of four Isosphaeraceae planctomycetes: a common pool of plasmids and glycoside hydrolase genes.</title>
        <authorList>
            <person name="Ivanova A."/>
        </authorList>
    </citation>
    <scope>NUCLEOTIDE SEQUENCE [LARGE SCALE GENOMIC DNA]</scope>
    <source>
        <strain evidence="4">PX4</strain>
    </source>
</reference>
<accession>A0A1U7CLL1</accession>
<dbReference type="SUPFAM" id="SSF55920">
    <property type="entry name" value="Creatinase/aminopeptidase"/>
    <property type="match status" value="1"/>
</dbReference>
<keyword evidence="4" id="KW-1185">Reference proteome</keyword>
<dbReference type="Gene3D" id="3.90.230.10">
    <property type="entry name" value="Creatinase/methionine aminopeptidase superfamily"/>
    <property type="match status" value="1"/>
</dbReference>
<proteinExistence type="predicted"/>
<dbReference type="PANTHER" id="PTHR46112">
    <property type="entry name" value="AMINOPEPTIDASE"/>
    <property type="match status" value="1"/>
</dbReference>
<dbReference type="CDD" id="cd01066">
    <property type="entry name" value="APP_MetAP"/>
    <property type="match status" value="1"/>
</dbReference>
<protein>
    <recommendedName>
        <fullName evidence="2">Peptidase M24 domain-containing protein</fullName>
    </recommendedName>
</protein>
<evidence type="ECO:0000313" key="4">
    <source>
        <dbReference type="Proteomes" id="UP000186309"/>
    </source>
</evidence>
<feature type="region of interest" description="Disordered" evidence="1">
    <location>
        <begin position="31"/>
        <end position="57"/>
    </location>
</feature>
<organism evidence="3 4">
    <name type="scientific">Paludisphaera borealis</name>
    <dbReference type="NCBI Taxonomy" id="1387353"/>
    <lineage>
        <taxon>Bacteria</taxon>
        <taxon>Pseudomonadati</taxon>
        <taxon>Planctomycetota</taxon>
        <taxon>Planctomycetia</taxon>
        <taxon>Isosphaerales</taxon>
        <taxon>Isosphaeraceae</taxon>
        <taxon>Paludisphaera</taxon>
    </lineage>
</organism>
<feature type="compositionally biased region" description="Basic and acidic residues" evidence="1">
    <location>
        <begin position="47"/>
        <end position="57"/>
    </location>
</feature>
<dbReference type="InterPro" id="IPR000994">
    <property type="entry name" value="Pept_M24"/>
</dbReference>
<dbReference type="PANTHER" id="PTHR46112:SF2">
    <property type="entry name" value="XAA-PRO AMINOPEPTIDASE P-RELATED"/>
    <property type="match status" value="1"/>
</dbReference>
<dbReference type="AlphaFoldDB" id="A0A1U7CLL1"/>